<evidence type="ECO:0008006" key="4">
    <source>
        <dbReference type="Google" id="ProtNLM"/>
    </source>
</evidence>
<keyword evidence="1" id="KW-0812">Transmembrane</keyword>
<reference evidence="2" key="1">
    <citation type="submission" date="2022-02" db="EMBL/GenBank/DDBJ databases">
        <title>The genetically variable rfb locus in Leptospira is a mobile cassette and a molecular signature of serovar identity.</title>
        <authorList>
            <person name="Nieves C."/>
            <person name="Vincent A.T."/>
            <person name="Zarantonelli L."/>
            <person name="Picardeau M."/>
            <person name="Veyrier F.J."/>
            <person name="Buschiazzo A."/>
        </authorList>
    </citation>
    <scope>NUCLEOTIDE SEQUENCE</scope>
    <source>
        <strain evidence="2">IP1512017</strain>
        <plasmid evidence="2">p1_LIP1512017</plasmid>
    </source>
</reference>
<name>A0AAE9GIY9_9LEPT</name>
<geneLocation type="plasmid" evidence="2 3">
    <name>p1_LIP1512017</name>
</geneLocation>
<dbReference type="PROSITE" id="PS51257">
    <property type="entry name" value="PROKAR_LIPOPROTEIN"/>
    <property type="match status" value="1"/>
</dbReference>
<evidence type="ECO:0000313" key="3">
    <source>
        <dbReference type="Proteomes" id="UP000829829"/>
    </source>
</evidence>
<keyword evidence="1" id="KW-0472">Membrane</keyword>
<accession>A0AAE9GIY9</accession>
<sequence length="263" mass="30655">MKMNSKQFQYYVIAIIAIAFYFLFGCSNSQLPKSPKVISYIIWDKEKPSLFDLTMDYSYQEDISLSNLTLYKIEKVGIDDLGKFFNKFSKCPFGLIPRKRGDFSINDAPLIIMLVEDSFNHSHHLFSIGINNTVSKTVFIRKTKLFFNDLSYVEYENEGCYQDKSGYQEYVQLIQGYKTRPQKIPLSDVFKEYRSHENTLSKKSTDLYLRFLFISFAFFGGIGSALILLMLPNRTRNFSRKKKFIIATLYGMFCLMLSALLFI</sequence>
<proteinExistence type="predicted"/>
<keyword evidence="2" id="KW-0614">Plasmid</keyword>
<evidence type="ECO:0000313" key="2">
    <source>
        <dbReference type="EMBL" id="UOG58812.1"/>
    </source>
</evidence>
<feature type="transmembrane region" description="Helical" evidence="1">
    <location>
        <begin position="7"/>
        <end position="24"/>
    </location>
</feature>
<protein>
    <recommendedName>
        <fullName evidence="4">Lipoprotein</fullName>
    </recommendedName>
</protein>
<feature type="transmembrane region" description="Helical" evidence="1">
    <location>
        <begin position="244"/>
        <end position="262"/>
    </location>
</feature>
<organism evidence="2 3">
    <name type="scientific">Leptospira noguchii</name>
    <dbReference type="NCBI Taxonomy" id="28182"/>
    <lineage>
        <taxon>Bacteria</taxon>
        <taxon>Pseudomonadati</taxon>
        <taxon>Spirochaetota</taxon>
        <taxon>Spirochaetia</taxon>
        <taxon>Leptospirales</taxon>
        <taxon>Leptospiraceae</taxon>
        <taxon>Leptospira</taxon>
    </lineage>
</organism>
<keyword evidence="1" id="KW-1133">Transmembrane helix</keyword>
<evidence type="ECO:0000256" key="1">
    <source>
        <dbReference type="SAM" id="Phobius"/>
    </source>
</evidence>
<gene>
    <name evidence="2" type="ORF">MAL03_20475</name>
</gene>
<dbReference type="EMBL" id="CP091959">
    <property type="protein sequence ID" value="UOG58812.1"/>
    <property type="molecule type" value="Genomic_DNA"/>
</dbReference>
<feature type="transmembrane region" description="Helical" evidence="1">
    <location>
        <begin position="207"/>
        <end position="232"/>
    </location>
</feature>
<dbReference type="AlphaFoldDB" id="A0AAE9GIY9"/>
<dbReference type="Proteomes" id="UP000829829">
    <property type="component" value="Plasmid p1_LIP1512017"/>
</dbReference>